<protein>
    <submittedName>
        <fullName evidence="2">Uncharacterized protein</fullName>
    </submittedName>
</protein>
<keyword evidence="1" id="KW-1133">Transmembrane helix</keyword>
<keyword evidence="3" id="KW-1185">Reference proteome</keyword>
<feature type="transmembrane region" description="Helical" evidence="1">
    <location>
        <begin position="21"/>
        <end position="38"/>
    </location>
</feature>
<dbReference type="AlphaFoldDB" id="A0A165KHY1"/>
<keyword evidence="1" id="KW-0472">Membrane</keyword>
<name>A0A165KHY1_9APHY</name>
<evidence type="ECO:0000256" key="1">
    <source>
        <dbReference type="SAM" id="Phobius"/>
    </source>
</evidence>
<keyword evidence="1" id="KW-0812">Transmembrane</keyword>
<evidence type="ECO:0000313" key="2">
    <source>
        <dbReference type="EMBL" id="KZT63159.1"/>
    </source>
</evidence>
<evidence type="ECO:0000313" key="3">
    <source>
        <dbReference type="Proteomes" id="UP000076727"/>
    </source>
</evidence>
<dbReference type="Proteomes" id="UP000076727">
    <property type="component" value="Unassembled WGS sequence"/>
</dbReference>
<dbReference type="EMBL" id="KV429230">
    <property type="protein sequence ID" value="KZT63159.1"/>
    <property type="molecule type" value="Genomic_DNA"/>
</dbReference>
<reference evidence="2 3" key="1">
    <citation type="journal article" date="2016" name="Mol. Biol. Evol.">
        <title>Comparative Genomics of Early-Diverging Mushroom-Forming Fungi Provides Insights into the Origins of Lignocellulose Decay Capabilities.</title>
        <authorList>
            <person name="Nagy L.G."/>
            <person name="Riley R."/>
            <person name="Tritt A."/>
            <person name="Adam C."/>
            <person name="Daum C."/>
            <person name="Floudas D."/>
            <person name="Sun H."/>
            <person name="Yadav J.S."/>
            <person name="Pangilinan J."/>
            <person name="Larsson K.H."/>
            <person name="Matsuura K."/>
            <person name="Barry K."/>
            <person name="Labutti K."/>
            <person name="Kuo R."/>
            <person name="Ohm R.A."/>
            <person name="Bhattacharya S.S."/>
            <person name="Shirouzu T."/>
            <person name="Yoshinaga Y."/>
            <person name="Martin F.M."/>
            <person name="Grigoriev I.V."/>
            <person name="Hibbett D.S."/>
        </authorList>
    </citation>
    <scope>NUCLEOTIDE SEQUENCE [LARGE SCALE GENOMIC DNA]</scope>
    <source>
        <strain evidence="2 3">L-15889</strain>
    </source>
</reference>
<sequence length="139" mass="15530">MCSSDGYTFLASSVGTGKRTSAVFFVVPLIVTIFLFASQSQCRCHACIVLLGHLVQQLTFFETMYHPRTPLGIKLSLFLFRLPAGTPYQRSELEDTARYYEATQSITPEDVQWVQPERTSSGAMSKSVIRLAAGQWIRA</sequence>
<proteinExistence type="predicted"/>
<gene>
    <name evidence="2" type="ORF">DAEQUDRAFT_734143</name>
</gene>
<organism evidence="2 3">
    <name type="scientific">Daedalea quercina L-15889</name>
    <dbReference type="NCBI Taxonomy" id="1314783"/>
    <lineage>
        <taxon>Eukaryota</taxon>
        <taxon>Fungi</taxon>
        <taxon>Dikarya</taxon>
        <taxon>Basidiomycota</taxon>
        <taxon>Agaricomycotina</taxon>
        <taxon>Agaricomycetes</taxon>
        <taxon>Polyporales</taxon>
        <taxon>Fomitopsis</taxon>
    </lineage>
</organism>
<accession>A0A165KHY1</accession>